<name>A0ABU0TBB3_9ACTN</name>
<comment type="caution">
    <text evidence="1">The sequence shown here is derived from an EMBL/GenBank/DDBJ whole genome shotgun (WGS) entry which is preliminary data.</text>
</comment>
<keyword evidence="2" id="KW-1185">Reference proteome</keyword>
<organism evidence="1 2">
    <name type="scientific">Streptomyces umbrinus</name>
    <dbReference type="NCBI Taxonomy" id="67370"/>
    <lineage>
        <taxon>Bacteria</taxon>
        <taxon>Bacillati</taxon>
        <taxon>Actinomycetota</taxon>
        <taxon>Actinomycetes</taxon>
        <taxon>Kitasatosporales</taxon>
        <taxon>Streptomycetaceae</taxon>
        <taxon>Streptomyces</taxon>
        <taxon>Streptomyces phaeochromogenes group</taxon>
    </lineage>
</organism>
<reference evidence="1 2" key="1">
    <citation type="submission" date="2023-07" db="EMBL/GenBank/DDBJ databases">
        <title>Comparative genomics of wheat-associated soil bacteria to identify genetic determinants of phenazine resistance.</title>
        <authorList>
            <person name="Mouncey N."/>
        </authorList>
    </citation>
    <scope>NUCLEOTIDE SEQUENCE [LARGE SCALE GENOMIC DNA]</scope>
    <source>
        <strain evidence="1 2">V2I4</strain>
    </source>
</reference>
<dbReference type="EMBL" id="JAUSZI010000002">
    <property type="protein sequence ID" value="MDQ1033110.1"/>
    <property type="molecule type" value="Genomic_DNA"/>
</dbReference>
<dbReference type="RefSeq" id="WP_307530242.1">
    <property type="nucleotide sequence ID" value="NZ_JAUSZI010000002.1"/>
</dbReference>
<evidence type="ECO:0000313" key="2">
    <source>
        <dbReference type="Proteomes" id="UP001230328"/>
    </source>
</evidence>
<proteinExistence type="predicted"/>
<gene>
    <name evidence="1" type="ORF">QF035_010692</name>
</gene>
<accession>A0ABU0TBB3</accession>
<protein>
    <submittedName>
        <fullName evidence="1">Uncharacterized protein</fullName>
    </submittedName>
</protein>
<sequence length="160" mass="17966">MTDRQLLAVVEDAMPRIEYRHFQLVDDGARVEAPDGWARSPQMVVAAGHGAILRTGGNDFYPLVRVEVWSAQPDPQDPSLWEVVEEVDLRSDSGSLLLREWDGGLVGDPLPVEHSGSYRLKAHCRGRAEAEALIGDELYYEGVEEWLLQLWPLDEVDCPE</sequence>
<dbReference type="Proteomes" id="UP001230328">
    <property type="component" value="Unassembled WGS sequence"/>
</dbReference>
<evidence type="ECO:0000313" key="1">
    <source>
        <dbReference type="EMBL" id="MDQ1033110.1"/>
    </source>
</evidence>